<keyword evidence="2" id="KW-1185">Reference proteome</keyword>
<dbReference type="EMBL" id="GL377637">
    <property type="protein sequence ID" value="EFJ12697.1"/>
    <property type="molecule type" value="Genomic_DNA"/>
</dbReference>
<accession>D8SS93</accession>
<dbReference type="KEGG" id="smo:SELMODRAFT_425178"/>
<gene>
    <name evidence="1" type="ORF">SELMODRAFT_425178</name>
</gene>
<name>D8SS93_SELML</name>
<dbReference type="Gramene" id="EFJ12697">
    <property type="protein sequence ID" value="EFJ12697"/>
    <property type="gene ID" value="SELMODRAFT_425178"/>
</dbReference>
<evidence type="ECO:0000313" key="2">
    <source>
        <dbReference type="Proteomes" id="UP000001514"/>
    </source>
</evidence>
<reference evidence="1 2" key="1">
    <citation type="journal article" date="2011" name="Science">
        <title>The Selaginella genome identifies genetic changes associated with the evolution of vascular plants.</title>
        <authorList>
            <person name="Banks J.A."/>
            <person name="Nishiyama T."/>
            <person name="Hasebe M."/>
            <person name="Bowman J.L."/>
            <person name="Gribskov M."/>
            <person name="dePamphilis C."/>
            <person name="Albert V.A."/>
            <person name="Aono N."/>
            <person name="Aoyama T."/>
            <person name="Ambrose B.A."/>
            <person name="Ashton N.W."/>
            <person name="Axtell M.J."/>
            <person name="Barker E."/>
            <person name="Barker M.S."/>
            <person name="Bennetzen J.L."/>
            <person name="Bonawitz N.D."/>
            <person name="Chapple C."/>
            <person name="Cheng C."/>
            <person name="Correa L.G."/>
            <person name="Dacre M."/>
            <person name="DeBarry J."/>
            <person name="Dreyer I."/>
            <person name="Elias M."/>
            <person name="Engstrom E.M."/>
            <person name="Estelle M."/>
            <person name="Feng L."/>
            <person name="Finet C."/>
            <person name="Floyd S.K."/>
            <person name="Frommer W.B."/>
            <person name="Fujita T."/>
            <person name="Gramzow L."/>
            <person name="Gutensohn M."/>
            <person name="Harholt J."/>
            <person name="Hattori M."/>
            <person name="Heyl A."/>
            <person name="Hirai T."/>
            <person name="Hiwatashi Y."/>
            <person name="Ishikawa M."/>
            <person name="Iwata M."/>
            <person name="Karol K.G."/>
            <person name="Koehler B."/>
            <person name="Kolukisaoglu U."/>
            <person name="Kubo M."/>
            <person name="Kurata T."/>
            <person name="Lalonde S."/>
            <person name="Li K."/>
            <person name="Li Y."/>
            <person name="Litt A."/>
            <person name="Lyons E."/>
            <person name="Manning G."/>
            <person name="Maruyama T."/>
            <person name="Michael T.P."/>
            <person name="Mikami K."/>
            <person name="Miyazaki S."/>
            <person name="Morinaga S."/>
            <person name="Murata T."/>
            <person name="Mueller-Roeber B."/>
            <person name="Nelson D.R."/>
            <person name="Obara M."/>
            <person name="Oguri Y."/>
            <person name="Olmstead R.G."/>
            <person name="Onodera N."/>
            <person name="Petersen B.L."/>
            <person name="Pils B."/>
            <person name="Prigge M."/>
            <person name="Rensing S.A."/>
            <person name="Riano-Pachon D.M."/>
            <person name="Roberts A.W."/>
            <person name="Sato Y."/>
            <person name="Scheller H.V."/>
            <person name="Schulz B."/>
            <person name="Schulz C."/>
            <person name="Shakirov E.V."/>
            <person name="Shibagaki N."/>
            <person name="Shinohara N."/>
            <person name="Shippen D.E."/>
            <person name="Soerensen I."/>
            <person name="Sotooka R."/>
            <person name="Sugimoto N."/>
            <person name="Sugita M."/>
            <person name="Sumikawa N."/>
            <person name="Tanurdzic M."/>
            <person name="Theissen G."/>
            <person name="Ulvskov P."/>
            <person name="Wakazuki S."/>
            <person name="Weng J.K."/>
            <person name="Willats W.W."/>
            <person name="Wipf D."/>
            <person name="Wolf P.G."/>
            <person name="Yang L."/>
            <person name="Zimmer A.D."/>
            <person name="Zhu Q."/>
            <person name="Mitros T."/>
            <person name="Hellsten U."/>
            <person name="Loque D."/>
            <person name="Otillar R."/>
            <person name="Salamov A."/>
            <person name="Schmutz J."/>
            <person name="Shapiro H."/>
            <person name="Lindquist E."/>
            <person name="Lucas S."/>
            <person name="Rokhsar D."/>
            <person name="Grigoriev I.V."/>
        </authorList>
    </citation>
    <scope>NUCLEOTIDE SEQUENCE [LARGE SCALE GENOMIC DNA]</scope>
</reference>
<proteinExistence type="predicted"/>
<dbReference type="HOGENOM" id="CLU_1799804_0_0_1"/>
<sequence>MINLLFVKVRNGTTLIFYIPAWKETVLEAKTDYSEYEVQYYIIMPENIKQTDLLPDEQVGEVPIVDVQFKKLSDVRNDLGYFDQRLMLAEPSILQPRVMDYCMGRNRDDYTPCGNWVERGGYWHTASYTCRNKDVIPDKGYFKK</sequence>
<dbReference type="Proteomes" id="UP000001514">
    <property type="component" value="Unassembled WGS sequence"/>
</dbReference>
<organism evidence="2">
    <name type="scientific">Selaginella moellendorffii</name>
    <name type="common">Spikemoss</name>
    <dbReference type="NCBI Taxonomy" id="88036"/>
    <lineage>
        <taxon>Eukaryota</taxon>
        <taxon>Viridiplantae</taxon>
        <taxon>Streptophyta</taxon>
        <taxon>Embryophyta</taxon>
        <taxon>Tracheophyta</taxon>
        <taxon>Lycopodiopsida</taxon>
        <taxon>Selaginellales</taxon>
        <taxon>Selaginellaceae</taxon>
        <taxon>Selaginella</taxon>
    </lineage>
</organism>
<evidence type="ECO:0000313" key="1">
    <source>
        <dbReference type="EMBL" id="EFJ12697.1"/>
    </source>
</evidence>
<dbReference type="AlphaFoldDB" id="D8SS93"/>
<protein>
    <submittedName>
        <fullName evidence="1">Uncharacterized protein</fullName>
    </submittedName>
</protein>
<dbReference type="InParanoid" id="D8SS93"/>